<organism evidence="6 7">
    <name type="scientific">Sphingomicrobium sediminis</name>
    <dbReference type="NCBI Taxonomy" id="2950949"/>
    <lineage>
        <taxon>Bacteria</taxon>
        <taxon>Pseudomonadati</taxon>
        <taxon>Pseudomonadota</taxon>
        <taxon>Alphaproteobacteria</taxon>
        <taxon>Sphingomonadales</taxon>
        <taxon>Sphingomonadaceae</taxon>
        <taxon>Sphingomicrobium</taxon>
    </lineage>
</organism>
<evidence type="ECO:0000313" key="6">
    <source>
        <dbReference type="EMBL" id="MCM8558275.1"/>
    </source>
</evidence>
<dbReference type="SUPFAM" id="SSF56935">
    <property type="entry name" value="Porins"/>
    <property type="match status" value="1"/>
</dbReference>
<dbReference type="Proteomes" id="UP001155128">
    <property type="component" value="Unassembled WGS sequence"/>
</dbReference>
<dbReference type="SUPFAM" id="SSF48452">
    <property type="entry name" value="TPR-like"/>
    <property type="match status" value="1"/>
</dbReference>
<feature type="region of interest" description="Disordered" evidence="4">
    <location>
        <begin position="1"/>
        <end position="24"/>
    </location>
</feature>
<dbReference type="RefSeq" id="WP_252115060.1">
    <property type="nucleotide sequence ID" value="NZ_JAMSHT010000001.1"/>
</dbReference>
<sequence length="385" mass="42843">MIDAPVDISPTHLEAPQPGHSETENQRQFLIGLQLIAEGRPEEAVDVLSDLYARSPTPRIRLELARALMLSGRLGEARQLFVEAYDDDPPAAVKSSILVFIDRIDRQRGRLKLQASIARFGNPLRQPDTYSFDFGGIELTFEPDDEYRDIWGITLGGQYDRQIADDTSVAVSASYRELRGDLADRFTGNVGVQHRLGPRVSATVGAARLDQKFQSFTLPFTRVAYTETLGPRAALQPALTVGYFFSDAGSSLSGVQVEASLPYLFTPTPTQRFAVGPIFQRREAGFAEQSFTSIGLRASAQWRFEEVSLELSLRGRLTRFDEIDPFWLERREEAGASVAAAISSERLRVGSFVPGLTISCDLVSSSIDYFEQRNCDYAVQINRIF</sequence>
<evidence type="ECO:0000259" key="5">
    <source>
        <dbReference type="Pfam" id="PF04575"/>
    </source>
</evidence>
<evidence type="ECO:0000256" key="2">
    <source>
        <dbReference type="ARBA" id="ARBA00023136"/>
    </source>
</evidence>
<dbReference type="EMBL" id="JAMSHT010000001">
    <property type="protein sequence ID" value="MCM8558275.1"/>
    <property type="molecule type" value="Genomic_DNA"/>
</dbReference>
<keyword evidence="2" id="KW-0472">Membrane</keyword>
<dbReference type="Pfam" id="PF04575">
    <property type="entry name" value="SlipAM"/>
    <property type="match status" value="1"/>
</dbReference>
<comment type="subcellular location">
    <subcellularLocation>
        <location evidence="1">Cell outer membrane</location>
    </subcellularLocation>
</comment>
<dbReference type="AlphaFoldDB" id="A0A9X2EIS5"/>
<comment type="caution">
    <text evidence="6">The sequence shown here is derived from an EMBL/GenBank/DDBJ whole genome shotgun (WGS) entry which is preliminary data.</text>
</comment>
<keyword evidence="7" id="KW-1185">Reference proteome</keyword>
<feature type="domain" description="Surface lipoprotein assembly modifier C-terminal" evidence="5">
    <location>
        <begin position="251"/>
        <end position="385"/>
    </location>
</feature>
<evidence type="ECO:0000256" key="4">
    <source>
        <dbReference type="SAM" id="MobiDB-lite"/>
    </source>
</evidence>
<evidence type="ECO:0000256" key="1">
    <source>
        <dbReference type="ARBA" id="ARBA00004442"/>
    </source>
</evidence>
<proteinExistence type="predicted"/>
<dbReference type="InterPro" id="IPR007655">
    <property type="entry name" value="Slam_C"/>
</dbReference>
<dbReference type="InterPro" id="IPR011990">
    <property type="entry name" value="TPR-like_helical_dom_sf"/>
</dbReference>
<gene>
    <name evidence="6" type="ORF">NDO55_10645</name>
</gene>
<protein>
    <submittedName>
        <fullName evidence="6">Tetratricopeptide repeat protein</fullName>
    </submittedName>
</protein>
<dbReference type="Gene3D" id="2.40.170.20">
    <property type="entry name" value="TonB-dependent receptor, beta-barrel domain"/>
    <property type="match status" value="1"/>
</dbReference>
<keyword evidence="3" id="KW-0998">Cell outer membrane</keyword>
<evidence type="ECO:0000256" key="3">
    <source>
        <dbReference type="ARBA" id="ARBA00023237"/>
    </source>
</evidence>
<evidence type="ECO:0000313" key="7">
    <source>
        <dbReference type="Proteomes" id="UP001155128"/>
    </source>
</evidence>
<name>A0A9X2EIS5_9SPHN</name>
<reference evidence="6" key="1">
    <citation type="submission" date="2022-06" db="EMBL/GenBank/DDBJ databases">
        <title>Sphingomicrobium sedimins sp. nov., a marine bacterium isolated from tidal flat.</title>
        <authorList>
            <person name="Kim C.-H."/>
            <person name="Yoo Y."/>
            <person name="Kim J.-J."/>
        </authorList>
    </citation>
    <scope>NUCLEOTIDE SEQUENCE</scope>
    <source>
        <strain evidence="6">GRR-S6-50</strain>
    </source>
</reference>
<dbReference type="GO" id="GO:0009279">
    <property type="term" value="C:cell outer membrane"/>
    <property type="evidence" value="ECO:0007669"/>
    <property type="project" value="UniProtKB-SubCell"/>
</dbReference>
<dbReference type="InterPro" id="IPR036942">
    <property type="entry name" value="Beta-barrel_TonB_sf"/>
</dbReference>
<dbReference type="Pfam" id="PF14559">
    <property type="entry name" value="TPR_19"/>
    <property type="match status" value="1"/>
</dbReference>
<accession>A0A9X2EIS5</accession>
<dbReference type="Gene3D" id="1.25.40.10">
    <property type="entry name" value="Tetratricopeptide repeat domain"/>
    <property type="match status" value="1"/>
</dbReference>